<evidence type="ECO:0000313" key="12">
    <source>
        <dbReference type="Proteomes" id="UP000263377"/>
    </source>
</evidence>
<dbReference type="InterPro" id="IPR001902">
    <property type="entry name" value="SLC26A/SulP_fam"/>
</dbReference>
<keyword evidence="4 9" id="KW-1133">Transmembrane helix</keyword>
<evidence type="ECO:0000313" key="11">
    <source>
        <dbReference type="EMBL" id="RGD60403.1"/>
    </source>
</evidence>
<dbReference type="GO" id="GO:0016020">
    <property type="term" value="C:membrane"/>
    <property type="evidence" value="ECO:0007669"/>
    <property type="project" value="UniProtKB-SubCell"/>
</dbReference>
<gene>
    <name evidence="11" type="ORF">DR950_23775</name>
</gene>
<organism evidence="11 12">
    <name type="scientific">Kitasatospora xanthocidica</name>
    <dbReference type="NCBI Taxonomy" id="83382"/>
    <lineage>
        <taxon>Bacteria</taxon>
        <taxon>Bacillati</taxon>
        <taxon>Actinomycetota</taxon>
        <taxon>Actinomycetes</taxon>
        <taxon>Kitasatosporales</taxon>
        <taxon>Streptomycetaceae</taxon>
        <taxon>Kitasatospora</taxon>
    </lineage>
</organism>
<evidence type="ECO:0000256" key="6">
    <source>
        <dbReference type="ARBA" id="ARBA00024993"/>
    </source>
</evidence>
<evidence type="ECO:0000256" key="8">
    <source>
        <dbReference type="SAM" id="MobiDB-lite"/>
    </source>
</evidence>
<proteinExistence type="inferred from homology"/>
<dbReference type="Pfam" id="PF00484">
    <property type="entry name" value="Pro_CA"/>
    <property type="match status" value="1"/>
</dbReference>
<feature type="binding site" evidence="7">
    <location>
        <position position="584"/>
    </location>
    <ligand>
        <name>Zn(2+)</name>
        <dbReference type="ChEBI" id="CHEBI:29105"/>
    </ligand>
</feature>
<evidence type="ECO:0000256" key="2">
    <source>
        <dbReference type="ARBA" id="ARBA00006217"/>
    </source>
</evidence>
<dbReference type="Pfam" id="PF00916">
    <property type="entry name" value="Sulfate_transp"/>
    <property type="match status" value="1"/>
</dbReference>
<keyword evidence="7" id="KW-0862">Zinc</keyword>
<keyword evidence="7" id="KW-0479">Metal-binding</keyword>
<dbReference type="RefSeq" id="WP_117488517.1">
    <property type="nucleotide sequence ID" value="NZ_QVIG01000001.1"/>
</dbReference>
<dbReference type="Gene3D" id="3.40.1050.10">
    <property type="entry name" value="Carbonic anhydrase"/>
    <property type="match status" value="1"/>
</dbReference>
<feature type="transmembrane region" description="Helical" evidence="9">
    <location>
        <begin position="32"/>
        <end position="52"/>
    </location>
</feature>
<feature type="transmembrane region" description="Helical" evidence="9">
    <location>
        <begin position="59"/>
        <end position="79"/>
    </location>
</feature>
<name>A0A372ZX26_9ACTN</name>
<dbReference type="GO" id="GO:0004089">
    <property type="term" value="F:carbonate dehydratase activity"/>
    <property type="evidence" value="ECO:0007669"/>
    <property type="project" value="InterPro"/>
</dbReference>
<evidence type="ECO:0000256" key="3">
    <source>
        <dbReference type="ARBA" id="ARBA00022692"/>
    </source>
</evidence>
<feature type="transmembrane region" description="Helical" evidence="9">
    <location>
        <begin position="219"/>
        <end position="238"/>
    </location>
</feature>
<dbReference type="GO" id="GO:0008270">
    <property type="term" value="F:zinc ion binding"/>
    <property type="evidence" value="ECO:0007669"/>
    <property type="project" value="InterPro"/>
</dbReference>
<feature type="transmembrane region" description="Helical" evidence="9">
    <location>
        <begin position="181"/>
        <end position="198"/>
    </location>
</feature>
<evidence type="ECO:0000256" key="4">
    <source>
        <dbReference type="ARBA" id="ARBA00022989"/>
    </source>
</evidence>
<comment type="function">
    <text evidence="6">Catalyzes the reversible hydration of carbon dioxide to form bicarbonate.</text>
</comment>
<feature type="binding site" evidence="7">
    <location>
        <position position="586"/>
    </location>
    <ligand>
        <name>Zn(2+)</name>
        <dbReference type="ChEBI" id="CHEBI:29105"/>
    </ligand>
</feature>
<accession>A0A372ZX26</accession>
<dbReference type="InterPro" id="IPR011547">
    <property type="entry name" value="SLC26A/SulP_dom"/>
</dbReference>
<feature type="compositionally biased region" description="Basic and acidic residues" evidence="8">
    <location>
        <begin position="789"/>
        <end position="798"/>
    </location>
</feature>
<dbReference type="GO" id="GO:0055085">
    <property type="term" value="P:transmembrane transport"/>
    <property type="evidence" value="ECO:0007669"/>
    <property type="project" value="InterPro"/>
</dbReference>
<dbReference type="InterPro" id="IPR036874">
    <property type="entry name" value="Carbonic_anhydrase_sf"/>
</dbReference>
<evidence type="ECO:0000256" key="9">
    <source>
        <dbReference type="SAM" id="Phobius"/>
    </source>
</evidence>
<protein>
    <submittedName>
        <fullName evidence="11">Transporter</fullName>
    </submittedName>
</protein>
<comment type="similarity">
    <text evidence="2">Belongs to the beta-class carbonic anhydrase family.</text>
</comment>
<reference evidence="11 12" key="1">
    <citation type="submission" date="2018-08" db="EMBL/GenBank/DDBJ databases">
        <title>Diversity &amp; Physiological Properties of Lignin-Decomposing Actinobacteria from Soil.</title>
        <authorList>
            <person name="Roh S.G."/>
            <person name="Kim S.B."/>
        </authorList>
    </citation>
    <scope>NUCLEOTIDE SEQUENCE [LARGE SCALE GENOMIC DNA]</scope>
    <source>
        <strain evidence="11 12">MMS17-GH009</strain>
    </source>
</reference>
<feature type="transmembrane region" description="Helical" evidence="9">
    <location>
        <begin position="391"/>
        <end position="420"/>
    </location>
</feature>
<evidence type="ECO:0000256" key="7">
    <source>
        <dbReference type="PIRSR" id="PIRSR601765-1"/>
    </source>
</evidence>
<feature type="transmembrane region" description="Helical" evidence="9">
    <location>
        <begin position="357"/>
        <end position="379"/>
    </location>
</feature>
<feature type="transmembrane region" description="Helical" evidence="9">
    <location>
        <begin position="258"/>
        <end position="281"/>
    </location>
</feature>
<evidence type="ECO:0000256" key="5">
    <source>
        <dbReference type="ARBA" id="ARBA00023136"/>
    </source>
</evidence>
<dbReference type="SMART" id="SM00947">
    <property type="entry name" value="Pro_CA"/>
    <property type="match status" value="1"/>
</dbReference>
<evidence type="ECO:0000259" key="10">
    <source>
        <dbReference type="Pfam" id="PF00916"/>
    </source>
</evidence>
<dbReference type="Proteomes" id="UP000263377">
    <property type="component" value="Unassembled WGS sequence"/>
</dbReference>
<feature type="transmembrane region" description="Helical" evidence="9">
    <location>
        <begin position="332"/>
        <end position="350"/>
    </location>
</feature>
<dbReference type="SUPFAM" id="SSF53056">
    <property type="entry name" value="beta-carbonic anhydrase, cab"/>
    <property type="match status" value="1"/>
</dbReference>
<keyword evidence="12" id="KW-1185">Reference proteome</keyword>
<feature type="binding site" evidence="7">
    <location>
        <position position="649"/>
    </location>
    <ligand>
        <name>Zn(2+)</name>
        <dbReference type="ChEBI" id="CHEBI:29105"/>
    </ligand>
</feature>
<dbReference type="AlphaFoldDB" id="A0A372ZX26"/>
<keyword evidence="5 9" id="KW-0472">Membrane</keyword>
<feature type="domain" description="SLC26A/SulP transporter" evidence="10">
    <location>
        <begin position="30"/>
        <end position="390"/>
    </location>
</feature>
<comment type="subcellular location">
    <subcellularLocation>
        <location evidence="1">Membrane</location>
        <topology evidence="1">Multi-pass membrane protein</topology>
    </subcellularLocation>
</comment>
<keyword evidence="3 9" id="KW-0812">Transmembrane</keyword>
<feature type="transmembrane region" description="Helical" evidence="9">
    <location>
        <begin position="99"/>
        <end position="120"/>
    </location>
</feature>
<feature type="binding site" evidence="7">
    <location>
        <position position="646"/>
    </location>
    <ligand>
        <name>Zn(2+)</name>
        <dbReference type="ChEBI" id="CHEBI:29105"/>
    </ligand>
</feature>
<comment type="cofactor">
    <cofactor evidence="7">
        <name>Zn(2+)</name>
        <dbReference type="ChEBI" id="CHEBI:29105"/>
    </cofactor>
    <text evidence="7">Binds 1 zinc ion per subunit.</text>
</comment>
<feature type="region of interest" description="Disordered" evidence="8">
    <location>
        <begin position="758"/>
        <end position="810"/>
    </location>
</feature>
<feature type="compositionally biased region" description="Basic and acidic residues" evidence="8">
    <location>
        <begin position="759"/>
        <end position="772"/>
    </location>
</feature>
<dbReference type="InterPro" id="IPR001765">
    <property type="entry name" value="Carbonic_anhydrase"/>
</dbReference>
<sequence>MTLDISSAPIASDTTDHAPPGAGPRIRWAQDLSASLVVFLIAVPFSLGIALATGAPLTAGLAAAAVGGIVVGLFGGTPLQVSGPSAALTVITAGLIAQYGWRATCAITVAAGLLQLLLGARRVARTALAVSPAIVHGMLAGVGITIAIAQLHVVLGGSPQSSAIADILALPGQLAGPHPPALLAGAVTVAVLVGWPRLGRLPGRAGEFGARLARVPGPLAGVALATALVFALDLRLAHIELPAWRPQALLPALPHGPVLGLLAAVLTVTAVASVESLLSAVATDRMSRRTGDLDRELRGQGLANLVSGLVGGLPVAGGAVRSTANVRAGGQTRWASVLHGVWVLAAALALTGGLRRIPLAALAALVLVVGLQMVSFAHIRKVHRHREFPVYLITVLGVVAAGVLWGVAIGAGTAVLLALYRLTRAHVDVETGPGGAVTVRTHGPLTFTTVPRLGRALAGIPAGAEVTVVHDGSFLDHAAYETLHTWRAGHQEAGGLVSMVTRRQDDEVLDPDGTVRAGSSPGPHRCRAWTPWVGHHCIEQQEDPHGRLLDGVRVFQLHTAPLVRPELARLAREGQTPSQLFLTCADSRMVTSMITNSGPGDLFTVRNVGNLVPAPHEPGAADDSVAAAVQYAVEVLEVRSITVCGHSGCGAMQALLDGVHERPGPPTPLTRWLRNGRGSLDRLRRVPAEFAARPAVDVVEQLCITNVVQQLDQLLANPAVERRVEEGTLRLVGMYFDLATAQAYVLDRAAGTFSPVEARTGKDANGIEHHTEAPIGTGPDVRPNTASAERVREDDRVPVEGGEEGPRLAA</sequence>
<evidence type="ECO:0000256" key="1">
    <source>
        <dbReference type="ARBA" id="ARBA00004141"/>
    </source>
</evidence>
<dbReference type="EMBL" id="QVIG01000001">
    <property type="protein sequence ID" value="RGD60403.1"/>
    <property type="molecule type" value="Genomic_DNA"/>
</dbReference>
<feature type="transmembrane region" description="Helical" evidence="9">
    <location>
        <begin position="127"/>
        <end position="149"/>
    </location>
</feature>
<dbReference type="PANTHER" id="PTHR11814">
    <property type="entry name" value="SULFATE TRANSPORTER"/>
    <property type="match status" value="1"/>
</dbReference>
<comment type="caution">
    <text evidence="11">The sequence shown here is derived from an EMBL/GenBank/DDBJ whole genome shotgun (WGS) entry which is preliminary data.</text>
</comment>